<name>D7V0M2_LISGR</name>
<dbReference type="HOGENOM" id="CLU_2974041_0_0_9"/>
<evidence type="ECO:0000313" key="2">
    <source>
        <dbReference type="Proteomes" id="UP000010119"/>
    </source>
</evidence>
<accession>D7V0M2</accession>
<organism evidence="1 2">
    <name type="scientific">Listeria grayi DSM 20601</name>
    <dbReference type="NCBI Taxonomy" id="525367"/>
    <lineage>
        <taxon>Bacteria</taxon>
        <taxon>Bacillati</taxon>
        <taxon>Bacillota</taxon>
        <taxon>Bacilli</taxon>
        <taxon>Bacillales</taxon>
        <taxon>Listeriaceae</taxon>
        <taxon>Listeria</taxon>
    </lineage>
</organism>
<protein>
    <submittedName>
        <fullName evidence="1">Uncharacterized protein</fullName>
    </submittedName>
</protein>
<dbReference type="EMBL" id="ACCR02000005">
    <property type="protein sequence ID" value="EFI83104.1"/>
    <property type="molecule type" value="Genomic_DNA"/>
</dbReference>
<keyword evidence="2" id="KW-1185">Reference proteome</keyword>
<gene>
    <name evidence="1" type="ORF">HMPREF0556_11789</name>
</gene>
<evidence type="ECO:0000313" key="1">
    <source>
        <dbReference type="EMBL" id="EFI83104.1"/>
    </source>
</evidence>
<proteinExistence type="predicted"/>
<reference evidence="1" key="1">
    <citation type="submission" date="2010-06" db="EMBL/GenBank/DDBJ databases">
        <authorList>
            <person name="Muzny D."/>
            <person name="Qin X."/>
            <person name="Buhay C."/>
            <person name="Dugan-Rocha S."/>
            <person name="Ding Y."/>
            <person name="Chen G."/>
            <person name="Hawes A."/>
            <person name="Holder M."/>
            <person name="Jhangiani S."/>
            <person name="Johnson A."/>
            <person name="Khan Z."/>
            <person name="Li Z."/>
            <person name="Liu W."/>
            <person name="Liu X."/>
            <person name="Perez L."/>
            <person name="Shen H."/>
            <person name="Wang Q."/>
            <person name="Watt J."/>
            <person name="Xi L."/>
            <person name="Xin Y."/>
            <person name="Zhou J."/>
            <person name="Deng J."/>
            <person name="Jiang H."/>
            <person name="Liu Y."/>
            <person name="Qu J."/>
            <person name="Song X.-Z."/>
            <person name="Zhang L."/>
            <person name="Villasana D."/>
            <person name="Johnson A."/>
            <person name="Liu J."/>
            <person name="Liyanage D."/>
            <person name="Lorensuhewa L."/>
            <person name="Robinson T."/>
            <person name="Song A."/>
            <person name="Song B.-B."/>
            <person name="Dinh H."/>
            <person name="Thornton R."/>
            <person name="Coyle M."/>
            <person name="Francisco L."/>
            <person name="Jackson L."/>
            <person name="Javaid M."/>
            <person name="Korchina V."/>
            <person name="Kovar C."/>
            <person name="Mata R."/>
            <person name="Mathew T."/>
            <person name="Ngo R."/>
            <person name="Nguyen L."/>
            <person name="Nguyen N."/>
            <person name="Okwuonu G."/>
            <person name="Ongeri F."/>
            <person name="Pham C."/>
            <person name="Simmons D."/>
            <person name="Wilczek-Boney K."/>
            <person name="Hale W."/>
            <person name="Jakkamsetti A."/>
            <person name="Pham P."/>
            <person name="Ruth R."/>
            <person name="San Lucas F."/>
            <person name="Warren J."/>
            <person name="Zhang J."/>
            <person name="Zhao Z."/>
            <person name="Zhou C."/>
            <person name="Zhu D."/>
            <person name="Lee S."/>
            <person name="Bess C."/>
            <person name="Blankenburg K."/>
            <person name="Forbes L."/>
            <person name="Fu Q."/>
            <person name="Gubbala S."/>
            <person name="Hirani K."/>
            <person name="Jayaseelan J.C."/>
            <person name="Lara F."/>
            <person name="Munidasa M."/>
            <person name="Palculict T."/>
            <person name="Patil S."/>
            <person name="Pu L.-L."/>
            <person name="Saada N."/>
            <person name="Tang L."/>
            <person name="Weissenberger G."/>
            <person name="Zhu Y."/>
            <person name="Hemphill L."/>
            <person name="Shang Y."/>
            <person name="Youmans B."/>
            <person name="Ayvaz T."/>
            <person name="Ross M."/>
            <person name="Santibanez J."/>
            <person name="Aqrawi P."/>
            <person name="Gross S."/>
            <person name="Joshi V."/>
            <person name="Fowler G."/>
            <person name="Nazareth L."/>
            <person name="Reid J."/>
            <person name="Worley K."/>
            <person name="Petrosino J."/>
            <person name="Highlander S."/>
            <person name="Gibbs R."/>
        </authorList>
    </citation>
    <scope>NUCLEOTIDE SEQUENCE [LARGE SCALE GENOMIC DNA]</scope>
    <source>
        <strain evidence="1">DSM 20601</strain>
    </source>
</reference>
<sequence length="58" mass="6794">MDENQRIGAVRMEQNQDDLKKIILQLKKQGIEVEETKSRKDVLESLQSSFRKLGYSLK</sequence>
<dbReference type="AlphaFoldDB" id="D7V0M2"/>
<dbReference type="Proteomes" id="UP000010119">
    <property type="component" value="Unassembled WGS sequence"/>
</dbReference>
<dbReference type="InterPro" id="IPR049839">
    <property type="entry name" value="Lmo0850-like"/>
</dbReference>
<dbReference type="NCBIfam" id="NF040845">
    <property type="entry name" value="lmo0850_fam"/>
    <property type="match status" value="1"/>
</dbReference>
<dbReference type="STRING" id="525367.HMPREF0556_11789"/>
<comment type="caution">
    <text evidence="1">The sequence shown here is derived from an EMBL/GenBank/DDBJ whole genome shotgun (WGS) entry which is preliminary data.</text>
</comment>